<keyword evidence="4" id="KW-0720">Serine protease</keyword>
<dbReference type="InterPro" id="IPR029045">
    <property type="entry name" value="ClpP/crotonase-like_dom_sf"/>
</dbReference>
<evidence type="ECO:0000256" key="6">
    <source>
        <dbReference type="PROSITE-ProRule" id="PRU10086"/>
    </source>
</evidence>
<dbReference type="PANTHER" id="PTHR10381:SF11">
    <property type="entry name" value="ATP-DEPENDENT CLP PROTEASE PROTEOLYTIC SUBUNIT, MITOCHONDRIAL"/>
    <property type="match status" value="1"/>
</dbReference>
<comment type="catalytic activity">
    <reaction evidence="5 6">
        <text>Hydrolysis of proteins to small peptides in the presence of ATP and magnesium. alpha-casein is the usual test substrate. In the absence of ATP, only oligopeptides shorter than five residues are hydrolyzed (such as succinyl-Leu-Tyr-|-NHMec, and Leu-Tyr-Leu-|-Tyr-Trp, in which cleavage of the -Tyr-|-Leu- and -Tyr-|-Trp bonds also occurs).</text>
        <dbReference type="EC" id="3.4.21.92"/>
    </reaction>
</comment>
<comment type="caution">
    <text evidence="8">The sequence shown here is derived from an EMBL/GenBank/DDBJ whole genome shotgun (WGS) entry which is preliminary data.</text>
</comment>
<evidence type="ECO:0000256" key="1">
    <source>
        <dbReference type="ARBA" id="ARBA00007039"/>
    </source>
</evidence>
<dbReference type="InterPro" id="IPR001907">
    <property type="entry name" value="ClpP"/>
</dbReference>
<comment type="similarity">
    <text evidence="1 7">Belongs to the peptidase S14 family.</text>
</comment>
<dbReference type="GO" id="GO:0006515">
    <property type="term" value="P:protein quality control for misfolded or incompletely synthesized proteins"/>
    <property type="evidence" value="ECO:0007669"/>
    <property type="project" value="TreeGrafter"/>
</dbReference>
<dbReference type="InterPro" id="IPR023562">
    <property type="entry name" value="ClpP/TepA"/>
</dbReference>
<dbReference type="OrthoDB" id="2017408at2759"/>
<evidence type="ECO:0000256" key="4">
    <source>
        <dbReference type="ARBA" id="ARBA00022825"/>
    </source>
</evidence>
<keyword evidence="3" id="KW-0378">Hydrolase</keyword>
<proteinExistence type="inferred from homology"/>
<keyword evidence="9" id="KW-1185">Reference proteome</keyword>
<dbReference type="GO" id="GO:0004176">
    <property type="term" value="F:ATP-dependent peptidase activity"/>
    <property type="evidence" value="ECO:0007669"/>
    <property type="project" value="InterPro"/>
</dbReference>
<keyword evidence="2" id="KW-0645">Protease</keyword>
<dbReference type="Gene3D" id="3.90.226.10">
    <property type="entry name" value="2-enoyl-CoA Hydratase, Chain A, domain 1"/>
    <property type="match status" value="1"/>
</dbReference>
<feature type="active site" evidence="6">
    <location>
        <position position="62"/>
    </location>
</feature>
<dbReference type="InterPro" id="IPR033135">
    <property type="entry name" value="ClpP_His_AS"/>
</dbReference>
<evidence type="ECO:0000256" key="5">
    <source>
        <dbReference type="ARBA" id="ARBA00034021"/>
    </source>
</evidence>
<gene>
    <name evidence="8" type="ORF">BJ554DRAFT_8422</name>
</gene>
<evidence type="ECO:0000256" key="3">
    <source>
        <dbReference type="ARBA" id="ARBA00022801"/>
    </source>
</evidence>
<dbReference type="Proteomes" id="UP000673691">
    <property type="component" value="Unassembled WGS sequence"/>
</dbReference>
<dbReference type="Pfam" id="PF00574">
    <property type="entry name" value="CLP_protease"/>
    <property type="match status" value="2"/>
</dbReference>
<name>A0A8H7ZUM8_9FUNG</name>
<dbReference type="PRINTS" id="PR00127">
    <property type="entry name" value="CLPPROTEASEP"/>
</dbReference>
<feature type="non-terminal residue" evidence="8">
    <location>
        <position position="1"/>
    </location>
</feature>
<dbReference type="PROSITE" id="PS00382">
    <property type="entry name" value="CLP_PROTEASE_HIS"/>
    <property type="match status" value="1"/>
</dbReference>
<evidence type="ECO:0000313" key="8">
    <source>
        <dbReference type="EMBL" id="KAG5459630.1"/>
    </source>
</evidence>
<dbReference type="GO" id="GO:0051117">
    <property type="term" value="F:ATPase binding"/>
    <property type="evidence" value="ECO:0007669"/>
    <property type="project" value="TreeGrafter"/>
</dbReference>
<dbReference type="EMBL" id="JAEFCI010006522">
    <property type="protein sequence ID" value="KAG5459630.1"/>
    <property type="molecule type" value="Genomic_DNA"/>
</dbReference>
<reference evidence="8 9" key="1">
    <citation type="journal article" name="Sci. Rep.">
        <title>Genome-scale phylogenetic analyses confirm Olpidium as the closest living zoosporic fungus to the non-flagellated, terrestrial fungi.</title>
        <authorList>
            <person name="Chang Y."/>
            <person name="Rochon D."/>
            <person name="Sekimoto S."/>
            <person name="Wang Y."/>
            <person name="Chovatia M."/>
            <person name="Sandor L."/>
            <person name="Salamov A."/>
            <person name="Grigoriev I.V."/>
            <person name="Stajich J.E."/>
            <person name="Spatafora J.W."/>
        </authorList>
    </citation>
    <scope>NUCLEOTIDE SEQUENCE [LARGE SCALE GENOMIC DNA]</scope>
    <source>
        <strain evidence="8">S191</strain>
    </source>
</reference>
<organism evidence="8 9">
    <name type="scientific">Olpidium bornovanus</name>
    <dbReference type="NCBI Taxonomy" id="278681"/>
    <lineage>
        <taxon>Eukaryota</taxon>
        <taxon>Fungi</taxon>
        <taxon>Fungi incertae sedis</taxon>
        <taxon>Olpidiomycota</taxon>
        <taxon>Olpidiomycotina</taxon>
        <taxon>Olpidiomycetes</taxon>
        <taxon>Olpidiales</taxon>
        <taxon>Olpidiaceae</taxon>
        <taxon>Olpidium</taxon>
    </lineage>
</organism>
<dbReference type="AlphaFoldDB" id="A0A8H7ZUM8"/>
<sequence>SRYGRFWWIRLGDNFTFPVLAHPSKKNKRINDVFISLPDVHVLSTGEAGKRYALPNSSIMMHQPSGGASGQASDIAIIAREILRVRERLNRIYQKHCRPQGKEHSLDTIGACWSSGRVPGGRPLKFVGRSLSAETTVERDYFMTSQEALEFGLIDHVLEKRLPTSVSATKT</sequence>
<accession>A0A8H7ZUM8</accession>
<evidence type="ECO:0000313" key="9">
    <source>
        <dbReference type="Proteomes" id="UP000673691"/>
    </source>
</evidence>
<protein>
    <recommendedName>
        <fullName evidence="7">ATP-dependent Clp protease proteolytic subunit</fullName>
    </recommendedName>
</protein>
<dbReference type="GO" id="GO:0009368">
    <property type="term" value="C:endopeptidase Clp complex"/>
    <property type="evidence" value="ECO:0007669"/>
    <property type="project" value="TreeGrafter"/>
</dbReference>
<evidence type="ECO:0000256" key="2">
    <source>
        <dbReference type="ARBA" id="ARBA00022670"/>
    </source>
</evidence>
<dbReference type="CDD" id="cd07017">
    <property type="entry name" value="S14_ClpP_2"/>
    <property type="match status" value="1"/>
</dbReference>
<dbReference type="GO" id="GO:0004252">
    <property type="term" value="F:serine-type endopeptidase activity"/>
    <property type="evidence" value="ECO:0007669"/>
    <property type="project" value="UniProtKB-EC"/>
</dbReference>
<evidence type="ECO:0000256" key="7">
    <source>
        <dbReference type="RuleBase" id="RU003567"/>
    </source>
</evidence>
<dbReference type="PANTHER" id="PTHR10381">
    <property type="entry name" value="ATP-DEPENDENT CLP PROTEASE PROTEOLYTIC SUBUNIT"/>
    <property type="match status" value="1"/>
</dbReference>
<dbReference type="SUPFAM" id="SSF52096">
    <property type="entry name" value="ClpP/crotonase"/>
    <property type="match status" value="1"/>
</dbReference>